<dbReference type="InterPro" id="IPR011013">
    <property type="entry name" value="Gal_mutarotase_sf_dom"/>
</dbReference>
<accession>A0A3R6AQ25</accession>
<gene>
    <name evidence="1" type="ORF">DWX94_13135</name>
</gene>
<proteinExistence type="predicted"/>
<dbReference type="PANTHER" id="PTHR11122">
    <property type="entry name" value="APOSPORY-ASSOCIATED PROTEIN C-RELATED"/>
    <property type="match status" value="1"/>
</dbReference>
<dbReference type="SUPFAM" id="SSF74650">
    <property type="entry name" value="Galactose mutarotase-like"/>
    <property type="match status" value="1"/>
</dbReference>
<dbReference type="CDD" id="cd09024">
    <property type="entry name" value="Aldose_epim_lacX"/>
    <property type="match status" value="1"/>
</dbReference>
<dbReference type="EMBL" id="QRVK01000055">
    <property type="protein sequence ID" value="RGS36207.1"/>
    <property type="molecule type" value="Genomic_DNA"/>
</dbReference>
<dbReference type="InterPro" id="IPR008183">
    <property type="entry name" value="Aldose_1/G6P_1-epimerase"/>
</dbReference>
<dbReference type="InterPro" id="IPR014718">
    <property type="entry name" value="GH-type_carb-bd"/>
</dbReference>
<dbReference type="Gene3D" id="2.70.98.10">
    <property type="match status" value="1"/>
</dbReference>
<dbReference type="PANTHER" id="PTHR11122:SF13">
    <property type="entry name" value="GLUCOSE-6-PHOSPHATE 1-EPIMERASE"/>
    <property type="match status" value="1"/>
</dbReference>
<reference evidence="1 2" key="1">
    <citation type="submission" date="2018-08" db="EMBL/GenBank/DDBJ databases">
        <title>A genome reference for cultivated species of the human gut microbiota.</title>
        <authorList>
            <person name="Zou Y."/>
            <person name="Xue W."/>
            <person name="Luo G."/>
        </authorList>
    </citation>
    <scope>NUCLEOTIDE SEQUENCE [LARGE SCALE GENOMIC DNA]</scope>
    <source>
        <strain evidence="1 2">AF22-21</strain>
    </source>
</reference>
<sequence>MMSIVELKNDRIAIGVNTHGAELVSLKSNETDREYMWCGDAAYWGRVSPVLFPFVGKLENQTYRHDGVTYEGIPQHGFARDSEFVVAEQTEDTVWFELVKDEKWQKNYPFDFTLRIGYRLEGAGVHVMWTVVNTGAGKLHFSIGAHPAFACDGGVNGYSLDMHTNKSEVECGLLTESGVLGSRTVTHSITAGVLKLNDAMFDEDALIIDGKGINTVTLKDVSDKPVLQLKFDVPQIGIWSPAKKHAPFVCIEPWFGRCDREGYAGELEDREYSNSLESGHSFNKEYVIEVL</sequence>
<dbReference type="GO" id="GO:0016853">
    <property type="term" value="F:isomerase activity"/>
    <property type="evidence" value="ECO:0007669"/>
    <property type="project" value="InterPro"/>
</dbReference>
<dbReference type="GO" id="GO:0030246">
    <property type="term" value="F:carbohydrate binding"/>
    <property type="evidence" value="ECO:0007669"/>
    <property type="project" value="InterPro"/>
</dbReference>
<dbReference type="InterPro" id="IPR037481">
    <property type="entry name" value="LacX"/>
</dbReference>
<dbReference type="OrthoDB" id="9795355at2"/>
<dbReference type="Proteomes" id="UP000283295">
    <property type="component" value="Unassembled WGS sequence"/>
</dbReference>
<evidence type="ECO:0000313" key="2">
    <source>
        <dbReference type="Proteomes" id="UP000283295"/>
    </source>
</evidence>
<comment type="caution">
    <text evidence="1">The sequence shown here is derived from an EMBL/GenBank/DDBJ whole genome shotgun (WGS) entry which is preliminary data.</text>
</comment>
<organism evidence="1 2">
    <name type="scientific">Coprococcus eutactus</name>
    <dbReference type="NCBI Taxonomy" id="33043"/>
    <lineage>
        <taxon>Bacteria</taxon>
        <taxon>Bacillati</taxon>
        <taxon>Bacillota</taxon>
        <taxon>Clostridia</taxon>
        <taxon>Lachnospirales</taxon>
        <taxon>Lachnospiraceae</taxon>
        <taxon>Coprococcus</taxon>
    </lineage>
</organism>
<evidence type="ECO:0000313" key="1">
    <source>
        <dbReference type="EMBL" id="RGS36207.1"/>
    </source>
</evidence>
<dbReference type="GO" id="GO:0005975">
    <property type="term" value="P:carbohydrate metabolic process"/>
    <property type="evidence" value="ECO:0007669"/>
    <property type="project" value="InterPro"/>
</dbReference>
<name>A0A3R6AQ25_9FIRM</name>
<protein>
    <submittedName>
        <fullName evidence="1">Aldose 1-epimerase family protein</fullName>
    </submittedName>
</protein>
<dbReference type="AlphaFoldDB" id="A0A3R6AQ25"/>
<dbReference type="Pfam" id="PF01263">
    <property type="entry name" value="Aldose_epim"/>
    <property type="match status" value="1"/>
</dbReference>